<name>A0A8K1G5P6_9PASS</name>
<dbReference type="OrthoDB" id="276744at2759"/>
<proteinExistence type="predicted"/>
<evidence type="ECO:0000313" key="3">
    <source>
        <dbReference type="Proteomes" id="UP000796761"/>
    </source>
</evidence>
<feature type="region of interest" description="Disordered" evidence="1">
    <location>
        <begin position="60"/>
        <end position="86"/>
    </location>
</feature>
<dbReference type="Proteomes" id="UP000796761">
    <property type="component" value="Unassembled WGS sequence"/>
</dbReference>
<protein>
    <submittedName>
        <fullName evidence="2">Uncharacterized protein</fullName>
    </submittedName>
</protein>
<dbReference type="EMBL" id="SWJQ01000613">
    <property type="protein sequence ID" value="TRZ12178.1"/>
    <property type="molecule type" value="Genomic_DNA"/>
</dbReference>
<keyword evidence="3" id="KW-1185">Reference proteome</keyword>
<organism evidence="2 3">
    <name type="scientific">Zosterops borbonicus</name>
    <dbReference type="NCBI Taxonomy" id="364589"/>
    <lineage>
        <taxon>Eukaryota</taxon>
        <taxon>Metazoa</taxon>
        <taxon>Chordata</taxon>
        <taxon>Craniata</taxon>
        <taxon>Vertebrata</taxon>
        <taxon>Euteleostomi</taxon>
        <taxon>Archelosauria</taxon>
        <taxon>Archosauria</taxon>
        <taxon>Dinosauria</taxon>
        <taxon>Saurischia</taxon>
        <taxon>Theropoda</taxon>
        <taxon>Coelurosauria</taxon>
        <taxon>Aves</taxon>
        <taxon>Neognathae</taxon>
        <taxon>Neoaves</taxon>
        <taxon>Telluraves</taxon>
        <taxon>Australaves</taxon>
        <taxon>Passeriformes</taxon>
        <taxon>Sylvioidea</taxon>
        <taxon>Zosteropidae</taxon>
        <taxon>Zosterops</taxon>
    </lineage>
</organism>
<accession>A0A8K1G5P6</accession>
<gene>
    <name evidence="2" type="ORF">HGM15179_014929</name>
</gene>
<sequence length="176" mass="19659">MGQGNPKHKYRQGDEWIESSPEKDLGALVVKKLNLTQPCALTDQRKNSLDCTKVNCGQQAEGGASAPPLQSHKIPPGLTHSALGSQSKNDVQLLEQVQRRVTKVIRGLEHFSYEDKLRELGNILRRPYGTFHYLEGPNRRVVEALCTKACSDRTRGNGFKLTEGRFGSDTRKKVFV</sequence>
<evidence type="ECO:0000256" key="1">
    <source>
        <dbReference type="SAM" id="MobiDB-lite"/>
    </source>
</evidence>
<dbReference type="AlphaFoldDB" id="A0A8K1G5P6"/>
<reference evidence="2" key="1">
    <citation type="submission" date="2019-04" db="EMBL/GenBank/DDBJ databases">
        <title>Genome assembly of Zosterops borbonicus 15179.</title>
        <authorList>
            <person name="Leroy T."/>
            <person name="Anselmetti Y."/>
            <person name="Tilak M.-K."/>
            <person name="Nabholz B."/>
        </authorList>
    </citation>
    <scope>NUCLEOTIDE SEQUENCE</scope>
    <source>
        <strain evidence="2">HGM_15179</strain>
        <tissue evidence="2">Muscle</tissue>
    </source>
</reference>
<evidence type="ECO:0000313" key="2">
    <source>
        <dbReference type="EMBL" id="TRZ12178.1"/>
    </source>
</evidence>
<comment type="caution">
    <text evidence="2">The sequence shown here is derived from an EMBL/GenBank/DDBJ whole genome shotgun (WGS) entry which is preliminary data.</text>
</comment>